<dbReference type="InterPro" id="IPR036381">
    <property type="entry name" value="Tus_dom1"/>
</dbReference>
<organism evidence="5 6">
    <name type="scientific">Shewanella xiamenensis</name>
    <dbReference type="NCBI Taxonomy" id="332186"/>
    <lineage>
        <taxon>Bacteria</taxon>
        <taxon>Pseudomonadati</taxon>
        <taxon>Pseudomonadota</taxon>
        <taxon>Gammaproteobacteria</taxon>
        <taxon>Alteromonadales</taxon>
        <taxon>Shewanellaceae</taxon>
        <taxon>Shewanella</taxon>
    </lineage>
</organism>
<evidence type="ECO:0000256" key="1">
    <source>
        <dbReference type="ARBA" id="ARBA00022490"/>
    </source>
</evidence>
<evidence type="ECO:0000256" key="2">
    <source>
        <dbReference type="ARBA" id="ARBA00022705"/>
    </source>
</evidence>
<keyword evidence="3" id="KW-0238">DNA-binding</keyword>
<dbReference type="GO" id="GO:0005737">
    <property type="term" value="C:cytoplasm"/>
    <property type="evidence" value="ECO:0007669"/>
    <property type="project" value="InterPro"/>
</dbReference>
<evidence type="ECO:0000313" key="6">
    <source>
        <dbReference type="Proteomes" id="UP001187859"/>
    </source>
</evidence>
<dbReference type="GO" id="GO:0003677">
    <property type="term" value="F:DNA binding"/>
    <property type="evidence" value="ECO:0007669"/>
    <property type="project" value="UniProtKB-KW"/>
</dbReference>
<dbReference type="SUPFAM" id="SSF56596">
    <property type="entry name" value="Replication terminator protein (Tus)"/>
    <property type="match status" value="1"/>
</dbReference>
<dbReference type="Pfam" id="PF05472">
    <property type="entry name" value="Ter"/>
    <property type="match status" value="1"/>
</dbReference>
<evidence type="ECO:0000256" key="4">
    <source>
        <dbReference type="SAM" id="MobiDB-lite"/>
    </source>
</evidence>
<dbReference type="GO" id="GO:0006274">
    <property type="term" value="P:DNA replication termination"/>
    <property type="evidence" value="ECO:0007669"/>
    <property type="project" value="InterPro"/>
</dbReference>
<dbReference type="NCBIfam" id="NF002810">
    <property type="entry name" value="PRK02951.1-4"/>
    <property type="match status" value="1"/>
</dbReference>
<evidence type="ECO:0000313" key="5">
    <source>
        <dbReference type="EMBL" id="MDV5393022.1"/>
    </source>
</evidence>
<gene>
    <name evidence="5" type="ORF">QM089_22785</name>
</gene>
<accession>A0AAE4TN94</accession>
<feature type="compositionally biased region" description="Polar residues" evidence="4">
    <location>
        <begin position="280"/>
        <end position="291"/>
    </location>
</feature>
<keyword evidence="1" id="KW-0963">Cytoplasm</keyword>
<keyword evidence="2" id="KW-0235">DNA replication</keyword>
<dbReference type="InterPro" id="IPR036384">
    <property type="entry name" value="Tus_sf"/>
</dbReference>
<dbReference type="InterPro" id="IPR008865">
    <property type="entry name" value="DNA_replication_term_site-bd"/>
</dbReference>
<dbReference type="EMBL" id="JASGOQ010000002">
    <property type="protein sequence ID" value="MDV5393022.1"/>
    <property type="molecule type" value="Genomic_DNA"/>
</dbReference>
<dbReference type="Proteomes" id="UP001187859">
    <property type="component" value="Unassembled WGS sequence"/>
</dbReference>
<reference evidence="5" key="1">
    <citation type="submission" date="2023-05" db="EMBL/GenBank/DDBJ databases">
        <title>Colonisation of extended spectrum b-lactamase- and carbapenemase-producing bacteria on hospital surfaces from low- and middle-income countries.</title>
        <authorList>
            <person name="Nieto-Rosado M."/>
            <person name="Sands K."/>
            <person name="Iregbu K."/>
            <person name="Zahra R."/>
            <person name="Mazarati J.B."/>
            <person name="Mehtar S."/>
            <person name="Barnards-Group B."/>
            <person name="Walsh T.R."/>
        </authorList>
    </citation>
    <scope>NUCLEOTIDE SEQUENCE</scope>
    <source>
        <strain evidence="5">PP-E493</strain>
    </source>
</reference>
<evidence type="ECO:0000256" key="3">
    <source>
        <dbReference type="ARBA" id="ARBA00023125"/>
    </source>
</evidence>
<feature type="region of interest" description="Disordered" evidence="4">
    <location>
        <begin position="269"/>
        <end position="291"/>
    </location>
</feature>
<name>A0AAE4TN94_9GAMM</name>
<protein>
    <submittedName>
        <fullName evidence="5">DNA replication terminus site-binding protein</fullName>
    </submittedName>
</protein>
<dbReference type="Gene3D" id="3.50.14.10">
    <property type="entry name" value="Replication terminator Tus, domain 1 superfamily/Replication terminator Tus"/>
    <property type="match status" value="1"/>
</dbReference>
<dbReference type="RefSeq" id="WP_317521601.1">
    <property type="nucleotide sequence ID" value="NZ_JASGOQ010000002.1"/>
</dbReference>
<dbReference type="AlphaFoldDB" id="A0AAE4TN94"/>
<proteinExistence type="predicted"/>
<sequence>MITLCIISDSYEVIQSSLQELNHLLDSNPPVRASVTPVPPVMKSAEKVREPVTVISVHETLGLAAVTKAKLAYGDLHIHPDYSQRSARRTPGVLWYSTSPLVTHKVMDVIARINLAKAAIEKEITTKYSARADRFEKLREVCPGVMALHLYRQIRCFDEPMTSARLSWLCKDVVSKVDKDKLLEQLNADIKRLGDECPSQLLLLKQNILSTPEAMIRARRDIQPQPVANLMINGKVKTVTATMPLIVLQSEPLEIKPLTTFDASVKRGTRADKQAATPLGTFNGSSYEARN</sequence>
<comment type="caution">
    <text evidence="5">The sequence shown here is derived from an EMBL/GenBank/DDBJ whole genome shotgun (WGS) entry which is preliminary data.</text>
</comment>